<dbReference type="PANTHER" id="PTHR12761">
    <property type="entry name" value="HERMANSKY-PUDLAK SYNDROME PROTEIN 1"/>
    <property type="match status" value="1"/>
</dbReference>
<dbReference type="GO" id="GO:0016192">
    <property type="term" value="P:vesicle-mediated transport"/>
    <property type="evidence" value="ECO:0007669"/>
    <property type="project" value="InterPro"/>
</dbReference>
<accession>A0A067R1G5</accession>
<feature type="domain" description="FUZ/MON1/HPS1 first Longin" evidence="2">
    <location>
        <begin position="2"/>
        <end position="146"/>
    </location>
</feature>
<sequence>MKCILVFDHLNDVLYAKYNKKFSKHVRKLSREQGFMPDGKDDDELSNSVLIQHFSPIVTSLQLMNCQFGNSYTSVQCKDGTNVVFNQYMGCLFVHIGLNNVNWLQRTLGIFITVVKHLCGPNVSILKRNKSRAFLLSRLLDTWMQLQDSDQAFLVEAVEQLMVNIHLTATSLKALQDTVEKLKTVTEFSRIHAMLLVENKFLSLYSSRGAQELSAGDIMFLSLMCEAFYLAPADTSLVESTESEDADESSGDEFYSPQSSPQCSPSQMRKEYSKPTQDTIRVDSHTSPLRFLDINEADGIISQIVLLMGSGITYNPHVVHICPLEEGVHLVLMFETGNGMVSSGLYDVFHFLNVLQTVHLQGETDEVKHSFENLENGIKKVFEGLKKMRHIRPEIENCQHRLQCKWEFMRKKYLEYIKTTDSDCLLRVEASTTPFLEDLKELLQFTCFDNKVLGIGRDAVLAVAGTVKHRLSDFSSFLKVKALRNFTLGSRASLTINKYLEEFPGLVHFLYIDRFNHRITAPSLDFSSEETTSLTKKKIWAMVEFSRAHLQEGHTAIMWKDTTFSYAYFLWFEDSSASPLKPKIFPTAALKNFPRPGILCGDFYQKLAEFCFPKTSLCKVHCYELYCVHLGLATSSCVLEQSRRLAATIWEVTGMPSNPVDLL</sequence>
<dbReference type="Proteomes" id="UP000027135">
    <property type="component" value="Unassembled WGS sequence"/>
</dbReference>
<evidence type="ECO:0000256" key="1">
    <source>
        <dbReference type="SAM" id="MobiDB-lite"/>
    </source>
</evidence>
<dbReference type="Pfam" id="PF19036">
    <property type="entry name" value="Fuz_longin_1"/>
    <property type="match status" value="1"/>
</dbReference>
<evidence type="ECO:0000259" key="2">
    <source>
        <dbReference type="Pfam" id="PF19036"/>
    </source>
</evidence>
<organism evidence="5 6">
    <name type="scientific">Zootermopsis nevadensis</name>
    <name type="common">Dampwood termite</name>
    <dbReference type="NCBI Taxonomy" id="136037"/>
    <lineage>
        <taxon>Eukaryota</taxon>
        <taxon>Metazoa</taxon>
        <taxon>Ecdysozoa</taxon>
        <taxon>Arthropoda</taxon>
        <taxon>Hexapoda</taxon>
        <taxon>Insecta</taxon>
        <taxon>Pterygota</taxon>
        <taxon>Neoptera</taxon>
        <taxon>Polyneoptera</taxon>
        <taxon>Dictyoptera</taxon>
        <taxon>Blattodea</taxon>
        <taxon>Blattoidea</taxon>
        <taxon>Termitoidae</taxon>
        <taxon>Termopsidae</taxon>
        <taxon>Zootermopsis</taxon>
    </lineage>
</organism>
<feature type="compositionally biased region" description="Low complexity" evidence="1">
    <location>
        <begin position="252"/>
        <end position="267"/>
    </location>
</feature>
<evidence type="ECO:0000313" key="6">
    <source>
        <dbReference type="Proteomes" id="UP000027135"/>
    </source>
</evidence>
<dbReference type="InterPro" id="IPR043972">
    <property type="entry name" value="FUZ/MON1/HPS1_longin_1"/>
</dbReference>
<gene>
    <name evidence="5" type="ORF">L798_13433</name>
</gene>
<dbReference type="InterPro" id="IPR043971">
    <property type="entry name" value="FUZ/MON1/HPS1_longin_2"/>
</dbReference>
<dbReference type="eggNOG" id="ENOG502QW8U">
    <property type="taxonomic scope" value="Eukaryota"/>
</dbReference>
<dbReference type="STRING" id="136037.A0A067R1G5"/>
<dbReference type="GO" id="GO:0031085">
    <property type="term" value="C:BLOC-3 complex"/>
    <property type="evidence" value="ECO:0007669"/>
    <property type="project" value="TreeGrafter"/>
</dbReference>
<dbReference type="InterPro" id="IPR043970">
    <property type="entry name" value="FUZ/MON1/HPS1_longin_3"/>
</dbReference>
<proteinExistence type="predicted"/>
<feature type="region of interest" description="Disordered" evidence="1">
    <location>
        <begin position="239"/>
        <end position="280"/>
    </location>
</feature>
<dbReference type="PANTHER" id="PTHR12761:SF1">
    <property type="entry name" value="BLOC-3 COMPLEX MEMBER HPS1"/>
    <property type="match status" value="1"/>
</dbReference>
<dbReference type="FunCoup" id="A0A067R1G5">
    <property type="interactions" value="10"/>
</dbReference>
<reference evidence="5 6" key="1">
    <citation type="journal article" date="2014" name="Nat. Commun.">
        <title>Molecular traces of alternative social organization in a termite genome.</title>
        <authorList>
            <person name="Terrapon N."/>
            <person name="Li C."/>
            <person name="Robertson H.M."/>
            <person name="Ji L."/>
            <person name="Meng X."/>
            <person name="Booth W."/>
            <person name="Chen Z."/>
            <person name="Childers C.P."/>
            <person name="Glastad K.M."/>
            <person name="Gokhale K."/>
            <person name="Gowin J."/>
            <person name="Gronenberg W."/>
            <person name="Hermansen R.A."/>
            <person name="Hu H."/>
            <person name="Hunt B.G."/>
            <person name="Huylmans A.K."/>
            <person name="Khalil S.M."/>
            <person name="Mitchell R.D."/>
            <person name="Munoz-Torres M.C."/>
            <person name="Mustard J.A."/>
            <person name="Pan H."/>
            <person name="Reese J.T."/>
            <person name="Scharf M.E."/>
            <person name="Sun F."/>
            <person name="Vogel H."/>
            <person name="Xiao J."/>
            <person name="Yang W."/>
            <person name="Yang Z."/>
            <person name="Yang Z."/>
            <person name="Zhou J."/>
            <person name="Zhu J."/>
            <person name="Brent C.S."/>
            <person name="Elsik C.G."/>
            <person name="Goodisman M.A."/>
            <person name="Liberles D.A."/>
            <person name="Roe R.M."/>
            <person name="Vargo E.L."/>
            <person name="Vilcinskas A."/>
            <person name="Wang J."/>
            <person name="Bornberg-Bauer E."/>
            <person name="Korb J."/>
            <person name="Zhang G."/>
            <person name="Liebig J."/>
        </authorList>
    </citation>
    <scope>NUCLEOTIDE SEQUENCE [LARGE SCALE GENOMIC DNA]</scope>
    <source>
        <tissue evidence="5">Whole organism</tissue>
    </source>
</reference>
<feature type="domain" description="FUZ/MON1/HPS1 third Longin" evidence="4">
    <location>
        <begin position="505"/>
        <end position="651"/>
    </location>
</feature>
<dbReference type="InterPro" id="IPR026053">
    <property type="entry name" value="HPS1"/>
</dbReference>
<name>A0A067R1G5_ZOONE</name>
<feature type="compositionally biased region" description="Acidic residues" evidence="1">
    <location>
        <begin position="241"/>
        <end position="251"/>
    </location>
</feature>
<dbReference type="OMA" id="TFNYAYF"/>
<dbReference type="Pfam" id="PF19037">
    <property type="entry name" value="Fuz_longin_2"/>
    <property type="match status" value="1"/>
</dbReference>
<keyword evidence="6" id="KW-1185">Reference proteome</keyword>
<dbReference type="Pfam" id="PF19038">
    <property type="entry name" value="Fuz_longin_3"/>
    <property type="match status" value="1"/>
</dbReference>
<dbReference type="GO" id="GO:0005085">
    <property type="term" value="F:guanyl-nucleotide exchange factor activity"/>
    <property type="evidence" value="ECO:0007669"/>
    <property type="project" value="TreeGrafter"/>
</dbReference>
<dbReference type="EMBL" id="KK853097">
    <property type="protein sequence ID" value="KDR11428.1"/>
    <property type="molecule type" value="Genomic_DNA"/>
</dbReference>
<feature type="domain" description="FUZ/MON1/HPS1 second Longin" evidence="3">
    <location>
        <begin position="189"/>
        <end position="351"/>
    </location>
</feature>
<evidence type="ECO:0000313" key="5">
    <source>
        <dbReference type="EMBL" id="KDR11428.1"/>
    </source>
</evidence>
<dbReference type="AlphaFoldDB" id="A0A067R1G5"/>
<protein>
    <submittedName>
        <fullName evidence="5">Hermansky-Pudlak syndrome 1 protein-like protein</fullName>
    </submittedName>
</protein>
<evidence type="ECO:0000259" key="4">
    <source>
        <dbReference type="Pfam" id="PF19038"/>
    </source>
</evidence>
<evidence type="ECO:0000259" key="3">
    <source>
        <dbReference type="Pfam" id="PF19037"/>
    </source>
</evidence>
<dbReference type="OrthoDB" id="10255234at2759"/>
<dbReference type="InParanoid" id="A0A067R1G5"/>